<feature type="compositionally biased region" description="Basic and acidic residues" evidence="5">
    <location>
        <begin position="69"/>
        <end position="111"/>
    </location>
</feature>
<dbReference type="HOGENOM" id="CLU_001265_46_4_4"/>
<name>Q2SYQ7_BURTA</name>
<dbReference type="Proteomes" id="UP000001930">
    <property type="component" value="Chromosome I"/>
</dbReference>
<dbReference type="PROSITE" id="PS50850">
    <property type="entry name" value="MFS"/>
    <property type="match status" value="1"/>
</dbReference>
<keyword evidence="4" id="KW-0472">Membrane</keyword>
<dbReference type="PANTHER" id="PTHR23508">
    <property type="entry name" value="CARBOXYLIC ACID TRANSPORTER PROTEIN HOMOLOG"/>
    <property type="match status" value="1"/>
</dbReference>
<dbReference type="AlphaFoldDB" id="Q2SYQ7"/>
<feature type="compositionally biased region" description="Basic residues" evidence="5">
    <location>
        <begin position="23"/>
        <end position="34"/>
    </location>
</feature>
<evidence type="ECO:0000256" key="1">
    <source>
        <dbReference type="ARBA" id="ARBA00004141"/>
    </source>
</evidence>
<comment type="subcellular location">
    <subcellularLocation>
        <location evidence="1">Membrane</location>
        <topology evidence="1">Multi-pass membrane protein</topology>
    </subcellularLocation>
</comment>
<dbReference type="InterPro" id="IPR011701">
    <property type="entry name" value="MFS"/>
</dbReference>
<accession>Q2SYQ7</accession>
<dbReference type="EMBL" id="CP000086">
    <property type="protein sequence ID" value="ABC37887.1"/>
    <property type="molecule type" value="Genomic_DNA"/>
</dbReference>
<evidence type="ECO:0000256" key="5">
    <source>
        <dbReference type="SAM" id="MobiDB-lite"/>
    </source>
</evidence>
<evidence type="ECO:0000313" key="7">
    <source>
        <dbReference type="EMBL" id="ABC37887.1"/>
    </source>
</evidence>
<sequence length="579" mass="61354">MTRAPARSICCVRTSMCARAFARRKRARCARRSPARSAARERKTNERDQETPDAPRHPLAPARSGRVLRSADRHAPRSARQREPARQREADPAAREPDRRPRRAARSDGARAQRRGRARRRARRARAAMSAAASAARVLEVERVIDDTHRPAFHAMLLALCGLCLVIDGFDAQAMGYVAPSVIAEWGVKKQALGPVFSASLFGMLLGALGLSVLADRIGRRPVLIGATLFFALTMLATPFATSIPTLIALRFVTGLGLGCIMPNAMALVGECSPGAHRVKRMMIVSCGFTAGAALGGFVSAALIPAFGWRAVFFVGGAVPLALAAAMAARLPESPQLLVLRGRHDAARAWLAKFAPQLAVSPDTRLVVREAGPQGAPVAELFRSGRASVTLLLWAINFMNLIDLYFLSNWLPTVMRDAGYASGTAVIVGTVLQTGGVIGTLSLGRFIERYGFVRVLFACFACAAIAVGLIGSVAHAFYWLLAAVFVGGFCVVGGQPAVNALAGHYYPTSLRSTGIGWSLGVGRVGSVLGPLVGGQLIALGWSNDALFHAAAVPVLCSAVFVIGLASVTRRRGTAAPNVA</sequence>
<dbReference type="Pfam" id="PF07690">
    <property type="entry name" value="MFS_1"/>
    <property type="match status" value="2"/>
</dbReference>
<dbReference type="SUPFAM" id="SSF103473">
    <property type="entry name" value="MFS general substrate transporter"/>
    <property type="match status" value="1"/>
</dbReference>
<keyword evidence="2" id="KW-0812">Transmembrane</keyword>
<dbReference type="PROSITE" id="PS00217">
    <property type="entry name" value="SUGAR_TRANSPORT_2"/>
    <property type="match status" value="1"/>
</dbReference>
<dbReference type="InterPro" id="IPR036259">
    <property type="entry name" value="MFS_trans_sf"/>
</dbReference>
<keyword evidence="8" id="KW-1185">Reference proteome</keyword>
<protein>
    <submittedName>
        <fullName evidence="7">4-hydroxybenzoate transporter</fullName>
    </submittedName>
</protein>
<dbReference type="KEGG" id="bte:BTH_I1396"/>
<reference evidence="7 8" key="1">
    <citation type="journal article" date="2005" name="BMC Genomics">
        <title>Bacterial genome adaptation to niches: divergence of the potential virulence genes in three Burkholderia species of different survival strategies.</title>
        <authorList>
            <person name="Kim H.S."/>
            <person name="Schell M.A."/>
            <person name="Yu Y."/>
            <person name="Ulrich R.L."/>
            <person name="Sarria S.H."/>
            <person name="Nierman W.C."/>
            <person name="DeShazer D."/>
        </authorList>
    </citation>
    <scope>NUCLEOTIDE SEQUENCE [LARGE SCALE GENOMIC DNA]</scope>
    <source>
        <strain evidence="8">ATCC 700388 / DSM 13276 / CCUG 48851 / CIP 106301 / E264</strain>
    </source>
</reference>
<feature type="compositionally biased region" description="Basic and acidic residues" evidence="5">
    <location>
        <begin position="38"/>
        <end position="56"/>
    </location>
</feature>
<dbReference type="GO" id="GO:0046943">
    <property type="term" value="F:carboxylic acid transmembrane transporter activity"/>
    <property type="evidence" value="ECO:0007669"/>
    <property type="project" value="TreeGrafter"/>
</dbReference>
<dbReference type="GO" id="GO:0005886">
    <property type="term" value="C:plasma membrane"/>
    <property type="evidence" value="ECO:0007669"/>
    <property type="project" value="TreeGrafter"/>
</dbReference>
<organism evidence="7 8">
    <name type="scientific">Burkholderia thailandensis (strain ATCC 700388 / DSM 13276 / CCUG 48851 / CIP 106301 / E264)</name>
    <dbReference type="NCBI Taxonomy" id="271848"/>
    <lineage>
        <taxon>Bacteria</taxon>
        <taxon>Pseudomonadati</taxon>
        <taxon>Pseudomonadota</taxon>
        <taxon>Betaproteobacteria</taxon>
        <taxon>Burkholderiales</taxon>
        <taxon>Burkholderiaceae</taxon>
        <taxon>Burkholderia</taxon>
        <taxon>pseudomallei group</taxon>
    </lineage>
</organism>
<dbReference type="PROSITE" id="PS00216">
    <property type="entry name" value="SUGAR_TRANSPORT_1"/>
    <property type="match status" value="1"/>
</dbReference>
<dbReference type="Gene3D" id="1.20.1250.20">
    <property type="entry name" value="MFS general substrate transporter like domains"/>
    <property type="match status" value="1"/>
</dbReference>
<feature type="domain" description="Major facilitator superfamily (MFS) profile" evidence="6">
    <location>
        <begin position="157"/>
        <end position="569"/>
    </location>
</feature>
<proteinExistence type="predicted"/>
<evidence type="ECO:0000256" key="2">
    <source>
        <dbReference type="ARBA" id="ARBA00022692"/>
    </source>
</evidence>
<evidence type="ECO:0000256" key="3">
    <source>
        <dbReference type="ARBA" id="ARBA00022989"/>
    </source>
</evidence>
<dbReference type="CDD" id="cd17365">
    <property type="entry name" value="MFS_PcaK_like"/>
    <property type="match status" value="1"/>
</dbReference>
<gene>
    <name evidence="7" type="ordered locus">BTH_I1396</name>
</gene>
<dbReference type="PANTHER" id="PTHR23508:SF10">
    <property type="entry name" value="CARBOXYLIC ACID TRANSPORTER PROTEIN HOMOLOG"/>
    <property type="match status" value="1"/>
</dbReference>
<evidence type="ECO:0000259" key="6">
    <source>
        <dbReference type="PROSITE" id="PS50850"/>
    </source>
</evidence>
<evidence type="ECO:0000256" key="4">
    <source>
        <dbReference type="ARBA" id="ARBA00023136"/>
    </source>
</evidence>
<feature type="compositionally biased region" description="Basic residues" evidence="5">
    <location>
        <begin position="112"/>
        <end position="126"/>
    </location>
</feature>
<feature type="region of interest" description="Disordered" evidence="5">
    <location>
        <begin position="23"/>
        <end position="127"/>
    </location>
</feature>
<evidence type="ECO:0000313" key="8">
    <source>
        <dbReference type="Proteomes" id="UP000001930"/>
    </source>
</evidence>
<keyword evidence="3" id="KW-1133">Transmembrane helix</keyword>
<dbReference type="InterPro" id="IPR020846">
    <property type="entry name" value="MFS_dom"/>
</dbReference>
<dbReference type="InterPro" id="IPR005829">
    <property type="entry name" value="Sugar_transporter_CS"/>
</dbReference>